<dbReference type="AlphaFoldDB" id="A0A084EG59"/>
<reference evidence="1 2" key="1">
    <citation type="submission" date="2014-03" db="EMBL/GenBank/DDBJ databases">
        <title>Genome sequence of Sphingobium yanoikuyae B1.</title>
        <authorList>
            <person name="Gan H.M."/>
            <person name="Gan H.Y."/>
            <person name="Savka M.A."/>
        </authorList>
    </citation>
    <scope>NUCLEOTIDE SEQUENCE [LARGE SCALE GENOMIC DNA]</scope>
    <source>
        <strain evidence="1 2">B1</strain>
    </source>
</reference>
<gene>
    <name evidence="1" type="ORF">CP98_03730</name>
</gene>
<dbReference type="EMBL" id="JGVR01000025">
    <property type="protein sequence ID" value="KEZ16951.1"/>
    <property type="molecule type" value="Genomic_DNA"/>
</dbReference>
<dbReference type="InterPro" id="IPR003749">
    <property type="entry name" value="ThiS/MoaD-like"/>
</dbReference>
<accession>A0A084EG59</accession>
<dbReference type="PATRIC" id="fig|13690.10.peg.3818"/>
<dbReference type="CDD" id="cd00754">
    <property type="entry name" value="Ubl_MoaD"/>
    <property type="match status" value="1"/>
</dbReference>
<dbReference type="InterPro" id="IPR012675">
    <property type="entry name" value="Beta-grasp_dom_sf"/>
</dbReference>
<name>A0A084EG59_SPHYA</name>
<organism evidence="1 2">
    <name type="scientific">Sphingobium yanoikuyae</name>
    <name type="common">Sphingomonas yanoikuyae</name>
    <dbReference type="NCBI Taxonomy" id="13690"/>
    <lineage>
        <taxon>Bacteria</taxon>
        <taxon>Pseudomonadati</taxon>
        <taxon>Pseudomonadota</taxon>
        <taxon>Alphaproteobacteria</taxon>
        <taxon>Sphingomonadales</taxon>
        <taxon>Sphingomonadaceae</taxon>
        <taxon>Sphingobium</taxon>
    </lineage>
</organism>
<proteinExistence type="predicted"/>
<dbReference type="eggNOG" id="COG1977">
    <property type="taxonomic scope" value="Bacteria"/>
</dbReference>
<protein>
    <submittedName>
        <fullName evidence="1">Molybdopterin converting factor, subunit 1</fullName>
    </submittedName>
</protein>
<dbReference type="STRING" id="13690.AX777_08675"/>
<dbReference type="RefSeq" id="WP_037521486.1">
    <property type="nucleotide sequence ID" value="NZ_DDLP01000045.1"/>
</dbReference>
<sequence length="86" mass="9176">MAAVTLVYFAWVREAIGRDEERVELASPDETIAELVARLAAQGGGYAEALADPDRLRAALDQQFVGFDQAIGTARELALFPPVTGG</sequence>
<dbReference type="NCBIfam" id="TIGR01682">
    <property type="entry name" value="moaD"/>
    <property type="match status" value="1"/>
</dbReference>
<dbReference type="Pfam" id="PF02597">
    <property type="entry name" value="ThiS"/>
    <property type="match status" value="1"/>
</dbReference>
<comment type="caution">
    <text evidence="1">The sequence shown here is derived from an EMBL/GenBank/DDBJ whole genome shotgun (WGS) entry which is preliminary data.</text>
</comment>
<dbReference type="InterPro" id="IPR016155">
    <property type="entry name" value="Mopterin_synth/thiamin_S_b"/>
</dbReference>
<dbReference type="Proteomes" id="UP000028534">
    <property type="component" value="Unassembled WGS sequence"/>
</dbReference>
<evidence type="ECO:0000313" key="2">
    <source>
        <dbReference type="Proteomes" id="UP000028534"/>
    </source>
</evidence>
<dbReference type="SUPFAM" id="SSF54285">
    <property type="entry name" value="MoaD/ThiS"/>
    <property type="match status" value="1"/>
</dbReference>
<evidence type="ECO:0000313" key="1">
    <source>
        <dbReference type="EMBL" id="KEZ16951.1"/>
    </source>
</evidence>
<dbReference type="Gene3D" id="3.10.20.30">
    <property type="match status" value="1"/>
</dbReference>